<organism evidence="2 3">
    <name type="scientific">Hymenobacter frigidus</name>
    <dbReference type="NCBI Taxonomy" id="1524095"/>
    <lineage>
        <taxon>Bacteria</taxon>
        <taxon>Pseudomonadati</taxon>
        <taxon>Bacteroidota</taxon>
        <taxon>Cytophagia</taxon>
        <taxon>Cytophagales</taxon>
        <taxon>Hymenobacteraceae</taxon>
        <taxon>Hymenobacter</taxon>
    </lineage>
</organism>
<feature type="compositionally biased region" description="Low complexity" evidence="1">
    <location>
        <begin position="75"/>
        <end position="116"/>
    </location>
</feature>
<gene>
    <name evidence="2" type="ORF">GCM10011495_14270</name>
</gene>
<proteinExistence type="predicted"/>
<sequence length="255" mass="27322">MLGGVGLLGVGLYLYVDQSHPSEILTGPQPAPTEEAAPARTPEPATAVVAVPETVLEAAPTIPATDSSILAAATTEATSNETPDPDPNSAPEESADAAASENSPAAAATAAVSAPVPAAPEPGDDEATQKIRTVLADYYADLFAPPLAAENYFAPQVERLYIQQHLTPAQINTTITQTFFPDNKKAVYQVEPGTLRVSAPVQDGSRTATYSEACRLFRVSKGRYQRLRTQVRVKFDADYRITFLRQEKMLENMFE</sequence>
<reference evidence="3" key="1">
    <citation type="journal article" date="2019" name="Int. J. Syst. Evol. Microbiol.">
        <title>The Global Catalogue of Microorganisms (GCM) 10K type strain sequencing project: providing services to taxonomists for standard genome sequencing and annotation.</title>
        <authorList>
            <consortium name="The Broad Institute Genomics Platform"/>
            <consortium name="The Broad Institute Genome Sequencing Center for Infectious Disease"/>
            <person name="Wu L."/>
            <person name="Ma J."/>
        </authorList>
    </citation>
    <scope>NUCLEOTIDE SEQUENCE [LARGE SCALE GENOMIC DNA]</scope>
    <source>
        <strain evidence="3">CGMCC 1.14966</strain>
    </source>
</reference>
<feature type="compositionally biased region" description="Low complexity" evidence="1">
    <location>
        <begin position="32"/>
        <end position="45"/>
    </location>
</feature>
<evidence type="ECO:0000313" key="3">
    <source>
        <dbReference type="Proteomes" id="UP000637774"/>
    </source>
</evidence>
<evidence type="ECO:0000313" key="2">
    <source>
        <dbReference type="EMBL" id="GGH83810.1"/>
    </source>
</evidence>
<feature type="region of interest" description="Disordered" evidence="1">
    <location>
        <begin position="75"/>
        <end position="126"/>
    </location>
</feature>
<feature type="region of interest" description="Disordered" evidence="1">
    <location>
        <begin position="24"/>
        <end position="45"/>
    </location>
</feature>
<accession>A0ABQ2A2J2</accession>
<comment type="caution">
    <text evidence="2">The sequence shown here is derived from an EMBL/GenBank/DDBJ whole genome shotgun (WGS) entry which is preliminary data.</text>
</comment>
<evidence type="ECO:0000256" key="1">
    <source>
        <dbReference type="SAM" id="MobiDB-lite"/>
    </source>
</evidence>
<name>A0ABQ2A2J2_9BACT</name>
<keyword evidence="3" id="KW-1185">Reference proteome</keyword>
<dbReference type="EMBL" id="BMGY01000010">
    <property type="protein sequence ID" value="GGH83810.1"/>
    <property type="molecule type" value="Genomic_DNA"/>
</dbReference>
<protein>
    <submittedName>
        <fullName evidence="2">Uncharacterized protein</fullName>
    </submittedName>
</protein>
<dbReference type="Proteomes" id="UP000637774">
    <property type="component" value="Unassembled WGS sequence"/>
</dbReference>